<evidence type="ECO:0000313" key="3">
    <source>
        <dbReference type="EMBL" id="MDZ8161374.1"/>
    </source>
</evidence>
<feature type="compositionally biased region" description="Low complexity" evidence="1">
    <location>
        <begin position="21"/>
        <end position="30"/>
    </location>
</feature>
<dbReference type="RefSeq" id="WP_194423996.1">
    <property type="nucleotide sequence ID" value="NZ_BAAAPT010000001.1"/>
</dbReference>
<sequence length="222" mass="24268">MSQTSTSPARQEIPPRPPLPASARQAQPSARPAPPKPPRDAPERPALSHGDSPPVLTKAPPPFSVRLSQFLWVLSLAFGAVTIVFYFVIREDQLPLIIDAIKAVSEDRTDETYEAAADIVYWAVFAIIVTLVLMQIVLLVSFSSRKPGARWWQFATVMVQVVAFLIALELVGGGEYGSMLRQLFTGEAGFAVLALLLSTLRGALAWTARKHDVRRSGDSGEY</sequence>
<accession>A0ABU5N5L4</accession>
<reference evidence="3 4" key="1">
    <citation type="submission" date="2023-10" db="EMBL/GenBank/DDBJ databases">
        <title>Microbacterium xanthum sp. nov., isolated from seaweed.</title>
        <authorList>
            <person name="Lee S.D."/>
        </authorList>
    </citation>
    <scope>NUCLEOTIDE SEQUENCE [LARGE SCALE GENOMIC DNA]</scope>
    <source>
        <strain evidence="3 4">KCTC 19124</strain>
    </source>
</reference>
<feature type="transmembrane region" description="Helical" evidence="2">
    <location>
        <begin position="70"/>
        <end position="89"/>
    </location>
</feature>
<name>A0ABU5N5L4_9MICO</name>
<feature type="region of interest" description="Disordered" evidence="1">
    <location>
        <begin position="1"/>
        <end position="54"/>
    </location>
</feature>
<feature type="transmembrane region" description="Helical" evidence="2">
    <location>
        <begin position="151"/>
        <end position="168"/>
    </location>
</feature>
<dbReference type="EMBL" id="JAWJYN010000001">
    <property type="protein sequence ID" value="MDZ8161374.1"/>
    <property type="molecule type" value="Genomic_DNA"/>
</dbReference>
<evidence type="ECO:0000256" key="1">
    <source>
        <dbReference type="SAM" id="MobiDB-lite"/>
    </source>
</evidence>
<keyword evidence="2" id="KW-1133">Transmembrane helix</keyword>
<feature type="transmembrane region" description="Helical" evidence="2">
    <location>
        <begin position="188"/>
        <end position="206"/>
    </location>
</feature>
<evidence type="ECO:0000313" key="4">
    <source>
        <dbReference type="Proteomes" id="UP001291912"/>
    </source>
</evidence>
<keyword evidence="2" id="KW-0812">Transmembrane</keyword>
<organism evidence="3 4">
    <name type="scientific">Microbacterium aquimaris</name>
    <dbReference type="NCBI Taxonomy" id="459816"/>
    <lineage>
        <taxon>Bacteria</taxon>
        <taxon>Bacillati</taxon>
        <taxon>Actinomycetota</taxon>
        <taxon>Actinomycetes</taxon>
        <taxon>Micrococcales</taxon>
        <taxon>Microbacteriaceae</taxon>
        <taxon>Microbacterium</taxon>
    </lineage>
</organism>
<feature type="transmembrane region" description="Helical" evidence="2">
    <location>
        <begin position="119"/>
        <end position="139"/>
    </location>
</feature>
<gene>
    <name evidence="3" type="ORF">R2Q92_05945</name>
</gene>
<evidence type="ECO:0000256" key="2">
    <source>
        <dbReference type="SAM" id="Phobius"/>
    </source>
</evidence>
<keyword evidence="4" id="KW-1185">Reference proteome</keyword>
<protein>
    <submittedName>
        <fullName evidence="3">Uncharacterized protein</fullName>
    </submittedName>
</protein>
<keyword evidence="2" id="KW-0472">Membrane</keyword>
<comment type="caution">
    <text evidence="3">The sequence shown here is derived from an EMBL/GenBank/DDBJ whole genome shotgun (WGS) entry which is preliminary data.</text>
</comment>
<dbReference type="Proteomes" id="UP001291912">
    <property type="component" value="Unassembled WGS sequence"/>
</dbReference>
<proteinExistence type="predicted"/>